<dbReference type="InterPro" id="IPR017938">
    <property type="entry name" value="Riboflavin_synthase-like_b-brl"/>
</dbReference>
<dbReference type="Gene3D" id="2.40.30.10">
    <property type="entry name" value="Translation factors"/>
    <property type="match status" value="1"/>
</dbReference>
<dbReference type="CDD" id="cd06185">
    <property type="entry name" value="PDR_like"/>
    <property type="match status" value="1"/>
</dbReference>
<dbReference type="Proteomes" id="UP000033632">
    <property type="component" value="Unassembled WGS sequence"/>
</dbReference>
<keyword evidence="4" id="KW-0560">Oxidoreductase</keyword>
<accession>A0A0F5FTU7</accession>
<dbReference type="InterPro" id="IPR050415">
    <property type="entry name" value="MRET"/>
</dbReference>
<keyword evidence="1" id="KW-0285">Flavoprotein</keyword>
<dbReference type="PROSITE" id="PS51384">
    <property type="entry name" value="FAD_FR"/>
    <property type="match status" value="1"/>
</dbReference>
<evidence type="ECO:0000259" key="8">
    <source>
        <dbReference type="PROSITE" id="PS51384"/>
    </source>
</evidence>
<name>A0A0F5FTU7_9HYPH</name>
<sequence length="311" mass="33931">MRVDAIRQVAETIRSIELVADDAAALPAFTAGAHINLKLPGGLSRSYSLINGPEMRDRYVIAVNRDVASRGGSAYINEKLQVGDVLMVDPPHNTFPLVEDAELSAFFAGGIGVTPILSMIRRLEALGRPWKLFYAARNRVSAAFLIELEALDAREPGRVHLHFDDEAGKVMPLLKLAAGIPKAAHVYCCGPARMIDTFKASAGWRPQDNVHVEHFAGTNGRPTQDFTVVLKRQDKEFFVPAGQSIMETLEANGVRVAHSCREGVCGTCETVVLEGECDHKDNVLSPREKATNKLIMICCSGARSDRLVLDL</sequence>
<keyword evidence="2" id="KW-0001">2Fe-2S</keyword>
<dbReference type="SUPFAM" id="SSF63380">
    <property type="entry name" value="Riboflavin synthase domain-like"/>
    <property type="match status" value="1"/>
</dbReference>
<organism evidence="9 10">
    <name type="scientific">Devosia geojensis</name>
    <dbReference type="NCBI Taxonomy" id="443610"/>
    <lineage>
        <taxon>Bacteria</taxon>
        <taxon>Pseudomonadati</taxon>
        <taxon>Pseudomonadota</taxon>
        <taxon>Alphaproteobacteria</taxon>
        <taxon>Hyphomicrobiales</taxon>
        <taxon>Devosiaceae</taxon>
        <taxon>Devosia</taxon>
    </lineage>
</organism>
<evidence type="ECO:0000313" key="10">
    <source>
        <dbReference type="Proteomes" id="UP000033632"/>
    </source>
</evidence>
<dbReference type="GO" id="GO:0016491">
    <property type="term" value="F:oxidoreductase activity"/>
    <property type="evidence" value="ECO:0007669"/>
    <property type="project" value="UniProtKB-KW"/>
</dbReference>
<dbReference type="STRING" id="443610.VE25_08225"/>
<dbReference type="Pfam" id="PF00175">
    <property type="entry name" value="NAD_binding_1"/>
    <property type="match status" value="1"/>
</dbReference>
<evidence type="ECO:0000259" key="7">
    <source>
        <dbReference type="PROSITE" id="PS51085"/>
    </source>
</evidence>
<dbReference type="PRINTS" id="PR00409">
    <property type="entry name" value="PHDIOXRDTASE"/>
</dbReference>
<dbReference type="GO" id="GO:0051537">
    <property type="term" value="F:2 iron, 2 sulfur cluster binding"/>
    <property type="evidence" value="ECO:0007669"/>
    <property type="project" value="UniProtKB-KW"/>
</dbReference>
<evidence type="ECO:0000313" key="9">
    <source>
        <dbReference type="EMBL" id="KKB12294.1"/>
    </source>
</evidence>
<dbReference type="InterPro" id="IPR006058">
    <property type="entry name" value="2Fe2S_fd_BS"/>
</dbReference>
<dbReference type="InterPro" id="IPR012675">
    <property type="entry name" value="Beta-grasp_dom_sf"/>
</dbReference>
<dbReference type="SUPFAM" id="SSF54292">
    <property type="entry name" value="2Fe-2S ferredoxin-like"/>
    <property type="match status" value="1"/>
</dbReference>
<dbReference type="CDD" id="cd00207">
    <property type="entry name" value="fer2"/>
    <property type="match status" value="1"/>
</dbReference>
<dbReference type="Pfam" id="PF00111">
    <property type="entry name" value="Fer2"/>
    <property type="match status" value="1"/>
</dbReference>
<feature type="domain" description="2Fe-2S ferredoxin-type" evidence="7">
    <location>
        <begin position="226"/>
        <end position="311"/>
    </location>
</feature>
<dbReference type="PATRIC" id="fig|443610.3.peg.4218"/>
<protein>
    <submittedName>
        <fullName evidence="9">Ferredoxin</fullName>
    </submittedName>
</protein>
<dbReference type="EMBL" id="JZEX01000087">
    <property type="protein sequence ID" value="KKB12294.1"/>
    <property type="molecule type" value="Genomic_DNA"/>
</dbReference>
<keyword evidence="3" id="KW-0479">Metal-binding</keyword>
<keyword evidence="10" id="KW-1185">Reference proteome</keyword>
<proteinExistence type="predicted"/>
<evidence type="ECO:0000256" key="5">
    <source>
        <dbReference type="ARBA" id="ARBA00023004"/>
    </source>
</evidence>
<keyword evidence="5" id="KW-0408">Iron</keyword>
<feature type="domain" description="FAD-binding FR-type" evidence="8">
    <location>
        <begin position="1"/>
        <end position="98"/>
    </location>
</feature>
<dbReference type="InterPro" id="IPR001433">
    <property type="entry name" value="OxRdtase_FAD/NAD-bd"/>
</dbReference>
<dbReference type="PANTHER" id="PTHR47354:SF1">
    <property type="entry name" value="CARNITINE MONOOXYGENASE REDUCTASE SUBUNIT"/>
    <property type="match status" value="1"/>
</dbReference>
<evidence type="ECO:0000256" key="1">
    <source>
        <dbReference type="ARBA" id="ARBA00022630"/>
    </source>
</evidence>
<dbReference type="SUPFAM" id="SSF52343">
    <property type="entry name" value="Ferredoxin reductase-like, C-terminal NADP-linked domain"/>
    <property type="match status" value="1"/>
</dbReference>
<evidence type="ECO:0000256" key="2">
    <source>
        <dbReference type="ARBA" id="ARBA00022714"/>
    </source>
</evidence>
<evidence type="ECO:0000256" key="4">
    <source>
        <dbReference type="ARBA" id="ARBA00023002"/>
    </source>
</evidence>
<evidence type="ECO:0000256" key="6">
    <source>
        <dbReference type="ARBA" id="ARBA00023014"/>
    </source>
</evidence>
<gene>
    <name evidence="9" type="ORF">VE25_08225</name>
</gene>
<dbReference type="InterPro" id="IPR001041">
    <property type="entry name" value="2Fe-2S_ferredoxin-type"/>
</dbReference>
<dbReference type="InterPro" id="IPR017927">
    <property type="entry name" value="FAD-bd_FR_type"/>
</dbReference>
<evidence type="ECO:0000256" key="3">
    <source>
        <dbReference type="ARBA" id="ARBA00022723"/>
    </source>
</evidence>
<dbReference type="PROSITE" id="PS51085">
    <property type="entry name" value="2FE2S_FER_2"/>
    <property type="match status" value="1"/>
</dbReference>
<dbReference type="PANTHER" id="PTHR47354">
    <property type="entry name" value="NADH OXIDOREDUCTASE HCR"/>
    <property type="match status" value="1"/>
</dbReference>
<dbReference type="PROSITE" id="PS00197">
    <property type="entry name" value="2FE2S_FER_1"/>
    <property type="match status" value="1"/>
</dbReference>
<dbReference type="Gene3D" id="3.10.20.30">
    <property type="match status" value="1"/>
</dbReference>
<reference evidence="9 10" key="1">
    <citation type="submission" date="2015-03" db="EMBL/GenBank/DDBJ databases">
        <authorList>
            <person name="Hassan Y.I."/>
            <person name="Lepp D."/>
            <person name="Li X.-Z."/>
            <person name="Zhou T."/>
        </authorList>
    </citation>
    <scope>NUCLEOTIDE SEQUENCE [LARGE SCALE GENOMIC DNA]</scope>
    <source>
        <strain evidence="9 10">BD-c194</strain>
    </source>
</reference>
<comment type="caution">
    <text evidence="9">The sequence shown here is derived from an EMBL/GenBank/DDBJ whole genome shotgun (WGS) entry which is preliminary data.</text>
</comment>
<dbReference type="GO" id="GO:0046872">
    <property type="term" value="F:metal ion binding"/>
    <property type="evidence" value="ECO:0007669"/>
    <property type="project" value="UniProtKB-KW"/>
</dbReference>
<dbReference type="InterPro" id="IPR039261">
    <property type="entry name" value="FNR_nucleotide-bd"/>
</dbReference>
<dbReference type="AlphaFoldDB" id="A0A0F5FTU7"/>
<keyword evidence="6" id="KW-0411">Iron-sulfur</keyword>
<dbReference type="InterPro" id="IPR036010">
    <property type="entry name" value="2Fe-2S_ferredoxin-like_sf"/>
</dbReference>
<dbReference type="Gene3D" id="3.40.50.80">
    <property type="entry name" value="Nucleotide-binding domain of ferredoxin-NADP reductase (FNR) module"/>
    <property type="match status" value="1"/>
</dbReference>